<dbReference type="PANTHER" id="PTHR35792:SF2">
    <property type="entry name" value="GENERAL STRESS PROTEIN"/>
    <property type="match status" value="1"/>
</dbReference>
<dbReference type="InterPro" id="IPR052928">
    <property type="entry name" value="Desiccation-related_membrane"/>
</dbReference>
<dbReference type="EMBL" id="CP116967">
    <property type="protein sequence ID" value="WNM57265.1"/>
    <property type="molecule type" value="Genomic_DNA"/>
</dbReference>
<dbReference type="Pfam" id="PF12732">
    <property type="entry name" value="YtxH"/>
    <property type="match status" value="1"/>
</dbReference>
<keyword evidence="3" id="KW-1185">Reference proteome</keyword>
<evidence type="ECO:0000313" key="2">
    <source>
        <dbReference type="EMBL" id="WNM57265.1"/>
    </source>
</evidence>
<keyword evidence="1" id="KW-0472">Membrane</keyword>
<dbReference type="InterPro" id="IPR024623">
    <property type="entry name" value="YtxH"/>
</dbReference>
<dbReference type="RefSeq" id="WP_312641549.1">
    <property type="nucleotide sequence ID" value="NZ_CP116967.1"/>
</dbReference>
<dbReference type="KEGG" id="nall:PP769_14960"/>
<accession>A0AA96GBU2</accession>
<sequence length="104" mass="11173">MATNHSGASAGSVALAFLSGALLGAVTAIMLAPQPGRDSRERITGYARRTGEDLRDIKERATDAVEDVVGRGRELVEEISCAVREALDAGRDAMRREREMKSLD</sequence>
<keyword evidence="1" id="KW-0812">Transmembrane</keyword>
<dbReference type="AlphaFoldDB" id="A0AA96GBU2"/>
<feature type="transmembrane region" description="Helical" evidence="1">
    <location>
        <begin position="12"/>
        <end position="32"/>
    </location>
</feature>
<proteinExistence type="predicted"/>
<keyword evidence="1" id="KW-1133">Transmembrane helix</keyword>
<gene>
    <name evidence="2" type="ORF">PP769_14960</name>
</gene>
<dbReference type="PANTHER" id="PTHR35792">
    <property type="entry name" value="GENERAL STRESS PROTEIN"/>
    <property type="match status" value="1"/>
</dbReference>
<dbReference type="Proteomes" id="UP001302719">
    <property type="component" value="Chromosome"/>
</dbReference>
<reference evidence="2 3" key="1">
    <citation type="submission" date="2023-01" db="EMBL/GenBank/DDBJ databases">
        <title>Cultivation and genomic characterization of new, ubiquitous marine nitrite-oxidizing bacteria from the Nitrospirales.</title>
        <authorList>
            <person name="Mueller A.J."/>
            <person name="Daebeler A."/>
            <person name="Herbold C.W."/>
            <person name="Kirkegaard R.H."/>
            <person name="Daims H."/>
        </authorList>
    </citation>
    <scope>NUCLEOTIDE SEQUENCE [LARGE SCALE GENOMIC DNA]</scope>
    <source>
        <strain evidence="2 3">VA</strain>
    </source>
</reference>
<evidence type="ECO:0000313" key="3">
    <source>
        <dbReference type="Proteomes" id="UP001302719"/>
    </source>
</evidence>
<evidence type="ECO:0000256" key="1">
    <source>
        <dbReference type="SAM" id="Phobius"/>
    </source>
</evidence>
<protein>
    <submittedName>
        <fullName evidence="2">YtxH domain-containing protein</fullName>
    </submittedName>
</protein>
<name>A0AA96GBU2_9BACT</name>
<organism evidence="2 3">
    <name type="scientific">Candidatus Nitrospira allomarina</name>
    <dbReference type="NCBI Taxonomy" id="3020900"/>
    <lineage>
        <taxon>Bacteria</taxon>
        <taxon>Pseudomonadati</taxon>
        <taxon>Nitrospirota</taxon>
        <taxon>Nitrospiria</taxon>
        <taxon>Nitrospirales</taxon>
        <taxon>Nitrospiraceae</taxon>
        <taxon>Nitrospira</taxon>
    </lineage>
</organism>